<dbReference type="GO" id="GO:0032259">
    <property type="term" value="P:methylation"/>
    <property type="evidence" value="ECO:0007669"/>
    <property type="project" value="UniProtKB-KW"/>
</dbReference>
<dbReference type="CDD" id="cd06445">
    <property type="entry name" value="ATase"/>
    <property type="match status" value="1"/>
</dbReference>
<evidence type="ECO:0000256" key="2">
    <source>
        <dbReference type="ARBA" id="ARBA00022603"/>
    </source>
</evidence>
<comment type="catalytic activity">
    <reaction evidence="1">
        <text>a 4-O-methyl-thymidine in DNA + L-cysteinyl-[protein] = a thymidine in DNA + S-methyl-L-cysteinyl-[protein]</text>
        <dbReference type="Rhea" id="RHEA:53428"/>
        <dbReference type="Rhea" id="RHEA-COMP:10131"/>
        <dbReference type="Rhea" id="RHEA-COMP:10132"/>
        <dbReference type="Rhea" id="RHEA-COMP:13555"/>
        <dbReference type="Rhea" id="RHEA-COMP:13556"/>
        <dbReference type="ChEBI" id="CHEBI:29950"/>
        <dbReference type="ChEBI" id="CHEBI:82612"/>
        <dbReference type="ChEBI" id="CHEBI:137386"/>
        <dbReference type="ChEBI" id="CHEBI:137387"/>
        <dbReference type="EC" id="2.1.1.63"/>
    </reaction>
</comment>
<comment type="caution">
    <text evidence="10">The sequence shown here is derived from an EMBL/GenBank/DDBJ whole genome shotgun (WGS) entry which is preliminary data.</text>
</comment>
<sequence>MKPNPTAARALTTQSDPRWAAVLTRDREATFYYSVATTGVYCRPSCGARPKPENVAFHASCDAAEAAGFRPCKRCRPRVQPEVLRHACGESPLGTVLVAQSASGICAVLIGDAAASLLDDLQARFPKARIGQGDETTVALLAQVLALISQPSRAIAVPLDARGTVFQQAVWQALRQIPPGETRSYAELARALGAPAAVRAVAGACAANPLAVVVPCHRVLRSDGTISGYRWGVERKQALLALEARGAETRE</sequence>
<dbReference type="NCBIfam" id="TIGR00589">
    <property type="entry name" value="ogt"/>
    <property type="match status" value="1"/>
</dbReference>
<keyword evidence="6" id="KW-0234">DNA repair</keyword>
<dbReference type="Pfam" id="PF02805">
    <property type="entry name" value="Ada_Zn_binding"/>
    <property type="match status" value="1"/>
</dbReference>
<dbReference type="Gene3D" id="3.40.10.10">
    <property type="entry name" value="DNA Methylphosphotriester Repair Domain"/>
    <property type="match status" value="1"/>
</dbReference>
<dbReference type="Gene3D" id="3.30.160.70">
    <property type="entry name" value="Methylated DNA-protein cysteine methyltransferase domain"/>
    <property type="match status" value="1"/>
</dbReference>
<evidence type="ECO:0000256" key="1">
    <source>
        <dbReference type="ARBA" id="ARBA00001286"/>
    </source>
</evidence>
<feature type="domain" description="Methylated-DNA-[protein]-cysteine S-methyltransferase DNA binding" evidence="8">
    <location>
        <begin position="166"/>
        <end position="244"/>
    </location>
</feature>
<keyword evidence="11" id="KW-1185">Reference proteome</keyword>
<dbReference type="InterPro" id="IPR036217">
    <property type="entry name" value="MethylDNA_cys_MeTrfase_DNAb"/>
</dbReference>
<proteinExistence type="predicted"/>
<keyword evidence="4" id="KW-0227">DNA damage</keyword>
<gene>
    <name evidence="10" type="ORF">JMJ54_04540</name>
</gene>
<dbReference type="PANTHER" id="PTHR10815">
    <property type="entry name" value="METHYLATED-DNA--PROTEIN-CYSTEINE METHYLTRANSFERASE"/>
    <property type="match status" value="1"/>
</dbReference>
<dbReference type="SUPFAM" id="SSF46767">
    <property type="entry name" value="Methylated DNA-protein cysteine methyltransferase, C-terminal domain"/>
    <property type="match status" value="1"/>
</dbReference>
<dbReference type="SUPFAM" id="SSF53155">
    <property type="entry name" value="Methylated DNA-protein cysteine methyltransferase domain"/>
    <property type="match status" value="1"/>
</dbReference>
<evidence type="ECO:0000259" key="8">
    <source>
        <dbReference type="Pfam" id="PF01035"/>
    </source>
</evidence>
<dbReference type="InterPro" id="IPR001497">
    <property type="entry name" value="MethylDNA_cys_MeTrfase_AS"/>
</dbReference>
<dbReference type="PANTHER" id="PTHR10815:SF14">
    <property type="entry name" value="BIFUNCTIONAL TRANSCRIPTIONAL ACTIVATOR_DNA REPAIR ENZYME ADA"/>
    <property type="match status" value="1"/>
</dbReference>
<dbReference type="Proteomes" id="UP000809431">
    <property type="component" value="Unassembled WGS sequence"/>
</dbReference>
<evidence type="ECO:0000256" key="7">
    <source>
        <dbReference type="ARBA" id="ARBA00049348"/>
    </source>
</evidence>
<dbReference type="EC" id="2.1.1.63" evidence="10"/>
<protein>
    <submittedName>
        <fullName evidence="10">Methylated-DNA--[protein]-cysteine S-methyltransferase</fullName>
        <ecNumber evidence="10">2.1.1.63</ecNumber>
    </submittedName>
</protein>
<keyword evidence="3 10" id="KW-0808">Transferase</keyword>
<dbReference type="InterPro" id="IPR036388">
    <property type="entry name" value="WH-like_DNA-bd_sf"/>
</dbReference>
<dbReference type="PROSITE" id="PS00374">
    <property type="entry name" value="MGMT"/>
    <property type="match status" value="1"/>
</dbReference>
<dbReference type="EMBL" id="JAESND010000001">
    <property type="protein sequence ID" value="MBM3115090.1"/>
    <property type="molecule type" value="Genomic_DNA"/>
</dbReference>
<dbReference type="InterPro" id="IPR035451">
    <property type="entry name" value="Ada-like_dom_sf"/>
</dbReference>
<evidence type="ECO:0000256" key="5">
    <source>
        <dbReference type="ARBA" id="ARBA00023159"/>
    </source>
</evidence>
<reference evidence="10 11" key="1">
    <citation type="submission" date="2021-01" db="EMBL/GenBank/DDBJ databases">
        <title>Draft Genome Sequence and Polyhydroxyalkanoate Biosynthetic Potential of Jeongeupia naejangsanensis Type Strain DSM 24253.</title>
        <authorList>
            <person name="Turrini P."/>
            <person name="Artuso I."/>
            <person name="Lugli G.A."/>
            <person name="Frangipani E."/>
            <person name="Ventura M."/>
            <person name="Visca P."/>
        </authorList>
    </citation>
    <scope>NUCLEOTIDE SEQUENCE [LARGE SCALE GENOMIC DNA]</scope>
    <source>
        <strain evidence="10 11">DSM 24253</strain>
    </source>
</reference>
<dbReference type="InterPro" id="IPR036631">
    <property type="entry name" value="MGMT_N_sf"/>
</dbReference>
<keyword evidence="2 10" id="KW-0489">Methyltransferase</keyword>
<dbReference type="RefSeq" id="WP_203536738.1">
    <property type="nucleotide sequence ID" value="NZ_JAESND010000001.1"/>
</dbReference>
<organism evidence="10 11">
    <name type="scientific">Jeongeupia naejangsanensis</name>
    <dbReference type="NCBI Taxonomy" id="613195"/>
    <lineage>
        <taxon>Bacteria</taxon>
        <taxon>Pseudomonadati</taxon>
        <taxon>Pseudomonadota</taxon>
        <taxon>Betaproteobacteria</taxon>
        <taxon>Neisseriales</taxon>
        <taxon>Chitinibacteraceae</taxon>
        <taxon>Jeongeupia</taxon>
    </lineage>
</organism>
<evidence type="ECO:0000313" key="10">
    <source>
        <dbReference type="EMBL" id="MBM3115090.1"/>
    </source>
</evidence>
<comment type="catalytic activity">
    <reaction evidence="7">
        <text>a 6-O-methyl-2'-deoxyguanosine in DNA + L-cysteinyl-[protein] = S-methyl-L-cysteinyl-[protein] + a 2'-deoxyguanosine in DNA</text>
        <dbReference type="Rhea" id="RHEA:24000"/>
        <dbReference type="Rhea" id="RHEA-COMP:10131"/>
        <dbReference type="Rhea" id="RHEA-COMP:10132"/>
        <dbReference type="Rhea" id="RHEA-COMP:11367"/>
        <dbReference type="Rhea" id="RHEA-COMP:11368"/>
        <dbReference type="ChEBI" id="CHEBI:29950"/>
        <dbReference type="ChEBI" id="CHEBI:82612"/>
        <dbReference type="ChEBI" id="CHEBI:85445"/>
        <dbReference type="ChEBI" id="CHEBI:85448"/>
        <dbReference type="EC" id="2.1.1.63"/>
    </reaction>
</comment>
<dbReference type="SUPFAM" id="SSF57884">
    <property type="entry name" value="Ada DNA repair protein, N-terminal domain (N-Ada 10)"/>
    <property type="match status" value="1"/>
</dbReference>
<accession>A0ABS2BI19</accession>
<evidence type="ECO:0000313" key="11">
    <source>
        <dbReference type="Proteomes" id="UP000809431"/>
    </source>
</evidence>
<evidence type="ECO:0000259" key="9">
    <source>
        <dbReference type="Pfam" id="PF02805"/>
    </source>
</evidence>
<feature type="domain" description="Ada DNA repair metal-binding" evidence="9">
    <location>
        <begin position="18"/>
        <end position="77"/>
    </location>
</feature>
<keyword evidence="5" id="KW-0010">Activator</keyword>
<dbReference type="GO" id="GO:0003908">
    <property type="term" value="F:methylated-DNA-[protein]-cysteine S-methyltransferase activity"/>
    <property type="evidence" value="ECO:0007669"/>
    <property type="project" value="UniProtKB-EC"/>
</dbReference>
<evidence type="ECO:0000256" key="4">
    <source>
        <dbReference type="ARBA" id="ARBA00022763"/>
    </source>
</evidence>
<evidence type="ECO:0000256" key="6">
    <source>
        <dbReference type="ARBA" id="ARBA00023204"/>
    </source>
</evidence>
<dbReference type="InterPro" id="IPR004026">
    <property type="entry name" value="Ada_DNA_repair_Zn-bd"/>
</dbReference>
<dbReference type="Pfam" id="PF01035">
    <property type="entry name" value="DNA_binding_1"/>
    <property type="match status" value="1"/>
</dbReference>
<dbReference type="Gene3D" id="1.10.10.10">
    <property type="entry name" value="Winged helix-like DNA-binding domain superfamily/Winged helix DNA-binding domain"/>
    <property type="match status" value="1"/>
</dbReference>
<evidence type="ECO:0000256" key="3">
    <source>
        <dbReference type="ARBA" id="ARBA00022679"/>
    </source>
</evidence>
<dbReference type="InterPro" id="IPR014048">
    <property type="entry name" value="MethylDNA_cys_MeTrfase_DNA-bd"/>
</dbReference>
<name>A0ABS2BI19_9NEIS</name>